<sequence length="72" mass="8004">MRASRKRSIRTGPLARINLVRFAILLVVVVTAVLAFTLQGGIFRLAFRAALIVGIVLLAGSYLVEVVRKRRR</sequence>
<keyword evidence="2" id="KW-1185">Reference proteome</keyword>
<dbReference type="AlphaFoldDB" id="A0A4R8V7F8"/>
<protein>
    <submittedName>
        <fullName evidence="1">Uncharacterized protein</fullName>
    </submittedName>
</protein>
<organism evidence="1 2">
    <name type="scientific">Terrimesophilobacter mesophilus</name>
    <dbReference type="NCBI Taxonomy" id="433647"/>
    <lineage>
        <taxon>Bacteria</taxon>
        <taxon>Bacillati</taxon>
        <taxon>Actinomycetota</taxon>
        <taxon>Actinomycetes</taxon>
        <taxon>Micrococcales</taxon>
        <taxon>Microbacteriaceae</taxon>
        <taxon>Terrimesophilobacter</taxon>
    </lineage>
</organism>
<evidence type="ECO:0000313" key="1">
    <source>
        <dbReference type="EMBL" id="TFB79054.1"/>
    </source>
</evidence>
<dbReference type="EMBL" id="SOFI01000003">
    <property type="protein sequence ID" value="TFB79054.1"/>
    <property type="molecule type" value="Genomic_DNA"/>
</dbReference>
<dbReference type="Proteomes" id="UP000298488">
    <property type="component" value="Unassembled WGS sequence"/>
</dbReference>
<gene>
    <name evidence="1" type="ORF">E3N84_02645</name>
</gene>
<accession>A0A4R8V7F8</accession>
<comment type="caution">
    <text evidence="1">The sequence shown here is derived from an EMBL/GenBank/DDBJ whole genome shotgun (WGS) entry which is preliminary data.</text>
</comment>
<dbReference type="RefSeq" id="WP_104094935.1">
    <property type="nucleotide sequence ID" value="NZ_JACHBP010000001.1"/>
</dbReference>
<proteinExistence type="predicted"/>
<reference evidence="1 2" key="1">
    <citation type="submission" date="2019-03" db="EMBL/GenBank/DDBJ databases">
        <title>Genomics of glacier-inhabiting Cryobacterium strains.</title>
        <authorList>
            <person name="Liu Q."/>
            <person name="Xin Y.-H."/>
        </authorList>
    </citation>
    <scope>NUCLEOTIDE SEQUENCE [LARGE SCALE GENOMIC DNA]</scope>
    <source>
        <strain evidence="1 2">CGMCC 1.10440</strain>
    </source>
</reference>
<evidence type="ECO:0000313" key="2">
    <source>
        <dbReference type="Proteomes" id="UP000298488"/>
    </source>
</evidence>
<name>A0A4R8V7F8_9MICO</name>